<evidence type="ECO:0000313" key="4">
    <source>
        <dbReference type="Proteomes" id="UP000244905"/>
    </source>
</evidence>
<dbReference type="EMBL" id="PUEC01000041">
    <property type="protein sequence ID" value="PWB00467.1"/>
    <property type="molecule type" value="Genomic_DNA"/>
</dbReference>
<proteinExistence type="predicted"/>
<dbReference type="CDD" id="cd03394">
    <property type="entry name" value="PAP2_like_5"/>
    <property type="match status" value="1"/>
</dbReference>
<dbReference type="InterPro" id="IPR000326">
    <property type="entry name" value="PAP2/HPO"/>
</dbReference>
<evidence type="ECO:0000256" key="1">
    <source>
        <dbReference type="SAM" id="Phobius"/>
    </source>
</evidence>
<accession>A0A2V1IIW3</accession>
<evidence type="ECO:0000259" key="2">
    <source>
        <dbReference type="SMART" id="SM00014"/>
    </source>
</evidence>
<keyword evidence="4" id="KW-1185">Reference proteome</keyword>
<sequence length="291" mass="32305">MSIGIRTNDMPMNKNGLVGGLITLGLLTSQVSGYAQTSNFEESSDMIFQDTQRTVNTLSIDSTLVFNQYKPECSKFNAKQLILPGVLIAVGTFGVYNGAFKKLDTNIKNGMDNLRGNHFFRADDYVQYLPAITYLTFGSIGIKSKHSFKERVVVEATAYLTMTAFTNIGKYSFKEKRPDSNARNSFPSGHTATVFTGAELMREEYGLGMGIGAYSVAVGVAFLRLYNGRHWLNDVIAGAGVGILSARIGYWMLPLYQRWFKWDSPCSDIMVISPVYNPAEHSFSINLAYTF</sequence>
<protein>
    <submittedName>
        <fullName evidence="3">PAP2 family protein</fullName>
    </submittedName>
</protein>
<keyword evidence="1" id="KW-1133">Transmembrane helix</keyword>
<name>A0A2V1IIW3_9BACT</name>
<dbReference type="PANTHER" id="PTHR14969">
    <property type="entry name" value="SPHINGOSINE-1-PHOSPHATE PHOSPHOHYDROLASE"/>
    <property type="match status" value="1"/>
</dbReference>
<keyword evidence="1" id="KW-0812">Transmembrane</keyword>
<feature type="transmembrane region" description="Helical" evidence="1">
    <location>
        <begin position="81"/>
        <end position="99"/>
    </location>
</feature>
<keyword evidence="1" id="KW-0472">Membrane</keyword>
<dbReference type="PANTHER" id="PTHR14969:SF13">
    <property type="entry name" value="AT30094P"/>
    <property type="match status" value="1"/>
</dbReference>
<feature type="domain" description="Phosphatidic acid phosphatase type 2/haloperoxidase" evidence="2">
    <location>
        <begin position="153"/>
        <end position="250"/>
    </location>
</feature>
<evidence type="ECO:0000313" key="3">
    <source>
        <dbReference type="EMBL" id="PWB00467.1"/>
    </source>
</evidence>
<dbReference type="Proteomes" id="UP000244905">
    <property type="component" value="Unassembled WGS sequence"/>
</dbReference>
<dbReference type="Pfam" id="PF01569">
    <property type="entry name" value="PAP2"/>
    <property type="match status" value="1"/>
</dbReference>
<feature type="transmembrane region" description="Helical" evidence="1">
    <location>
        <begin position="235"/>
        <end position="253"/>
    </location>
</feature>
<organism evidence="3 4">
    <name type="scientific">Duncaniella muris</name>
    <dbReference type="NCBI Taxonomy" id="2094150"/>
    <lineage>
        <taxon>Bacteria</taxon>
        <taxon>Pseudomonadati</taxon>
        <taxon>Bacteroidota</taxon>
        <taxon>Bacteroidia</taxon>
        <taxon>Bacteroidales</taxon>
        <taxon>Muribaculaceae</taxon>
        <taxon>Duncaniella</taxon>
    </lineage>
</organism>
<dbReference type="InterPro" id="IPR036938">
    <property type="entry name" value="PAP2/HPO_sf"/>
</dbReference>
<feature type="transmembrane region" description="Helical" evidence="1">
    <location>
        <begin position="205"/>
        <end position="223"/>
    </location>
</feature>
<dbReference type="SUPFAM" id="SSF48317">
    <property type="entry name" value="Acid phosphatase/Vanadium-dependent haloperoxidase"/>
    <property type="match status" value="1"/>
</dbReference>
<comment type="caution">
    <text evidence="3">The sequence shown here is derived from an EMBL/GenBank/DDBJ whole genome shotgun (WGS) entry which is preliminary data.</text>
</comment>
<dbReference type="SMART" id="SM00014">
    <property type="entry name" value="acidPPc"/>
    <property type="match status" value="1"/>
</dbReference>
<gene>
    <name evidence="3" type="ORF">C5O23_12760</name>
</gene>
<dbReference type="AlphaFoldDB" id="A0A2V1IIW3"/>
<reference evidence="4" key="1">
    <citation type="submission" date="2018-02" db="EMBL/GenBank/DDBJ databases">
        <authorList>
            <person name="Clavel T."/>
            <person name="Strowig T."/>
        </authorList>
    </citation>
    <scope>NUCLEOTIDE SEQUENCE [LARGE SCALE GENOMIC DNA]</scope>
    <source>
        <strain evidence="4">DSM 103720</strain>
    </source>
</reference>
<dbReference type="Gene3D" id="1.20.144.10">
    <property type="entry name" value="Phosphatidic acid phosphatase type 2/haloperoxidase"/>
    <property type="match status" value="1"/>
</dbReference>